<reference evidence="2" key="1">
    <citation type="journal article" date="2017" name="Nature">
        <title>The sunflower genome provides insights into oil metabolism, flowering and Asterid evolution.</title>
        <authorList>
            <person name="Badouin H."/>
            <person name="Gouzy J."/>
            <person name="Grassa C.J."/>
            <person name="Murat F."/>
            <person name="Staton S.E."/>
            <person name="Cottret L."/>
            <person name="Lelandais-Briere C."/>
            <person name="Owens G.L."/>
            <person name="Carrere S."/>
            <person name="Mayjonade B."/>
            <person name="Legrand L."/>
            <person name="Gill N."/>
            <person name="Kane N.C."/>
            <person name="Bowers J.E."/>
            <person name="Hubner S."/>
            <person name="Bellec A."/>
            <person name="Berard A."/>
            <person name="Berges H."/>
            <person name="Blanchet N."/>
            <person name="Boniface M.C."/>
            <person name="Brunel D."/>
            <person name="Catrice O."/>
            <person name="Chaidir N."/>
            <person name="Claudel C."/>
            <person name="Donnadieu C."/>
            <person name="Faraut T."/>
            <person name="Fievet G."/>
            <person name="Helmstetter N."/>
            <person name="King M."/>
            <person name="Knapp S.J."/>
            <person name="Lai Z."/>
            <person name="Le Paslier M.C."/>
            <person name="Lippi Y."/>
            <person name="Lorenzon L."/>
            <person name="Mandel J.R."/>
            <person name="Marage G."/>
            <person name="Marchand G."/>
            <person name="Marquand E."/>
            <person name="Bret-Mestries E."/>
            <person name="Morien E."/>
            <person name="Nambeesan S."/>
            <person name="Nguyen T."/>
            <person name="Pegot-Espagnet P."/>
            <person name="Pouilly N."/>
            <person name="Raftis F."/>
            <person name="Sallet E."/>
            <person name="Schiex T."/>
            <person name="Thomas J."/>
            <person name="Vandecasteele C."/>
            <person name="Vares D."/>
            <person name="Vear F."/>
            <person name="Vautrin S."/>
            <person name="Crespi M."/>
            <person name="Mangin B."/>
            <person name="Burke J.M."/>
            <person name="Salse J."/>
            <person name="Munos S."/>
            <person name="Vincourt P."/>
            <person name="Rieseberg L.H."/>
            <person name="Langlade N.B."/>
        </authorList>
    </citation>
    <scope>NUCLEOTIDE SEQUENCE [LARGE SCALE GENOMIC DNA]</scope>
    <source>
        <strain evidence="2">cv. SF193</strain>
    </source>
</reference>
<gene>
    <name evidence="1" type="ORF">HannXRQ_Chr13g0410831</name>
</gene>
<dbReference type="AlphaFoldDB" id="A0A251STU1"/>
<dbReference type="Proteomes" id="UP000215914">
    <property type="component" value="Chromosome 13"/>
</dbReference>
<name>A0A251STU1_HELAN</name>
<sequence length="59" mass="6719">MELLFSIVPFKTLASQTHFLQKKLTSNTDFTSSLQVGLCSIIYQFVIDISFTRFSLSKP</sequence>
<keyword evidence="2" id="KW-1185">Reference proteome</keyword>
<protein>
    <submittedName>
        <fullName evidence="1">Uncharacterized protein</fullName>
    </submittedName>
</protein>
<proteinExistence type="predicted"/>
<accession>A0A251STU1</accession>
<evidence type="ECO:0000313" key="1">
    <source>
        <dbReference type="EMBL" id="OTG02240.1"/>
    </source>
</evidence>
<organism evidence="1 2">
    <name type="scientific">Helianthus annuus</name>
    <name type="common">Common sunflower</name>
    <dbReference type="NCBI Taxonomy" id="4232"/>
    <lineage>
        <taxon>Eukaryota</taxon>
        <taxon>Viridiplantae</taxon>
        <taxon>Streptophyta</taxon>
        <taxon>Embryophyta</taxon>
        <taxon>Tracheophyta</taxon>
        <taxon>Spermatophyta</taxon>
        <taxon>Magnoliopsida</taxon>
        <taxon>eudicotyledons</taxon>
        <taxon>Gunneridae</taxon>
        <taxon>Pentapetalae</taxon>
        <taxon>asterids</taxon>
        <taxon>campanulids</taxon>
        <taxon>Asterales</taxon>
        <taxon>Asteraceae</taxon>
        <taxon>Asteroideae</taxon>
        <taxon>Heliantheae alliance</taxon>
        <taxon>Heliantheae</taxon>
        <taxon>Helianthus</taxon>
    </lineage>
</organism>
<dbReference type="InParanoid" id="A0A251STU1"/>
<dbReference type="EMBL" id="CM007902">
    <property type="protein sequence ID" value="OTG02240.1"/>
    <property type="molecule type" value="Genomic_DNA"/>
</dbReference>
<evidence type="ECO:0000313" key="2">
    <source>
        <dbReference type="Proteomes" id="UP000215914"/>
    </source>
</evidence>